<gene>
    <name evidence="1" type="ORF">MPRI_38110</name>
</gene>
<accession>A0ABM7KBV7</accession>
<evidence type="ECO:0000313" key="2">
    <source>
        <dbReference type="Proteomes" id="UP000466578"/>
    </source>
</evidence>
<proteinExistence type="predicted"/>
<keyword evidence="2" id="KW-1185">Reference proteome</keyword>
<dbReference type="Proteomes" id="UP000466578">
    <property type="component" value="Chromosome"/>
</dbReference>
<evidence type="ECO:0008006" key="3">
    <source>
        <dbReference type="Google" id="ProtNLM"/>
    </source>
</evidence>
<evidence type="ECO:0000313" key="1">
    <source>
        <dbReference type="EMBL" id="BBY71624.1"/>
    </source>
</evidence>
<organism evidence="1 2">
    <name type="scientific">Mycobacterium paraintracellulare</name>
    <dbReference type="NCBI Taxonomy" id="1138383"/>
    <lineage>
        <taxon>Bacteria</taxon>
        <taxon>Bacillati</taxon>
        <taxon>Actinomycetota</taxon>
        <taxon>Actinomycetes</taxon>
        <taxon>Mycobacteriales</taxon>
        <taxon>Mycobacteriaceae</taxon>
        <taxon>Mycobacterium</taxon>
        <taxon>Mycobacterium avium complex (MAC)</taxon>
    </lineage>
</organism>
<sequence>MSWLEFVVQMSSALAWPAVASGAIVLLRKQIKTAATALVERIGEIANLKAPGVSIEFRQDVEKLAESTDSLVGDKGMPAITAGTSPRTVVLPQETTDERYMRYLEVSAIDPKAAVLWAFADFESLLRVQYKRRYPNERPNVGFRQIINRFAGDGLLTEDLYGSMRELSNLRNRAAHEDTAIDAATVYYYLQSVGNVVRTLEGKGFFVGESEPQN</sequence>
<name>A0ABM7KBV7_9MYCO</name>
<dbReference type="EMBL" id="AP022597">
    <property type="protein sequence ID" value="BBY71624.1"/>
    <property type="molecule type" value="Genomic_DNA"/>
</dbReference>
<protein>
    <recommendedName>
        <fullName evidence="3">DUF4145 domain-containing protein</fullName>
    </recommendedName>
</protein>
<reference evidence="1 2" key="1">
    <citation type="journal article" date="2019" name="Emerg. Microbes Infect.">
        <title>Comprehensive subspecies identification of 175 nontuberculous mycobacteria species based on 7547 genomic profiles.</title>
        <authorList>
            <person name="Matsumoto Y."/>
            <person name="Kinjo T."/>
            <person name="Motooka D."/>
            <person name="Nabeya D."/>
            <person name="Jung N."/>
            <person name="Uechi K."/>
            <person name="Horii T."/>
            <person name="Iida T."/>
            <person name="Fujita J."/>
            <person name="Nakamura S."/>
        </authorList>
    </citation>
    <scope>NUCLEOTIDE SEQUENCE [LARGE SCALE GENOMIC DNA]</scope>
    <source>
        <strain evidence="1 2">JCM 30622</strain>
    </source>
</reference>